<proteinExistence type="predicted"/>
<organism evidence="2 3">
    <name type="scientific">Undibacterium pigrum</name>
    <dbReference type="NCBI Taxonomy" id="401470"/>
    <lineage>
        <taxon>Bacteria</taxon>
        <taxon>Pseudomonadati</taxon>
        <taxon>Pseudomonadota</taxon>
        <taxon>Betaproteobacteria</taxon>
        <taxon>Burkholderiales</taxon>
        <taxon>Oxalobacteraceae</taxon>
        <taxon>Undibacterium</taxon>
    </lineage>
</organism>
<dbReference type="AlphaFoldDB" id="A0A318J609"/>
<name>A0A318J609_9BURK</name>
<dbReference type="Gene3D" id="3.40.190.10">
    <property type="entry name" value="Periplasmic binding protein-like II"/>
    <property type="match status" value="2"/>
</dbReference>
<keyword evidence="3" id="KW-1185">Reference proteome</keyword>
<accession>A0A318J609</accession>
<gene>
    <name evidence="2" type="ORF">DFR42_104146</name>
</gene>
<sequence>MFVRACFLLLLFCICAVGHTREQVLHQETLRFTSSLSDASEVFADSKALLDKLCQKNGLICKLTAYPPGRALRMLQESESVGEMPRFEEFQQMAPTAIRVPTPLGQLSFSVLSHDKNLTVKSMSDLSKHKVFYVRGNAVIAAHKEMEHLIPVASEADCAFMVLRKHGDACIMTKSLALKIMENSKLAPDSYLLQDLFFKPIYLYLSPRYKFLLEQFDQSIRQLRAEEKIAQ</sequence>
<dbReference type="EMBL" id="QJKB01000004">
    <property type="protein sequence ID" value="PXX43145.1"/>
    <property type="molecule type" value="Genomic_DNA"/>
</dbReference>
<feature type="signal peptide" evidence="1">
    <location>
        <begin position="1"/>
        <end position="18"/>
    </location>
</feature>
<evidence type="ECO:0000256" key="1">
    <source>
        <dbReference type="SAM" id="SignalP"/>
    </source>
</evidence>
<dbReference type="Proteomes" id="UP000247792">
    <property type="component" value="Unassembled WGS sequence"/>
</dbReference>
<comment type="caution">
    <text evidence="2">The sequence shown here is derived from an EMBL/GenBank/DDBJ whole genome shotgun (WGS) entry which is preliminary data.</text>
</comment>
<keyword evidence="1" id="KW-0732">Signal</keyword>
<protein>
    <submittedName>
        <fullName evidence="2">Uncharacterized protein</fullName>
    </submittedName>
</protein>
<reference evidence="2 3" key="1">
    <citation type="submission" date="2018-05" db="EMBL/GenBank/DDBJ databases">
        <title>Genomic Encyclopedia of Type Strains, Phase IV (KMG-IV): sequencing the most valuable type-strain genomes for metagenomic binning, comparative biology and taxonomic classification.</title>
        <authorList>
            <person name="Goeker M."/>
        </authorList>
    </citation>
    <scope>NUCLEOTIDE SEQUENCE [LARGE SCALE GENOMIC DNA]</scope>
    <source>
        <strain evidence="2 3">DSM 19792</strain>
    </source>
</reference>
<evidence type="ECO:0000313" key="2">
    <source>
        <dbReference type="EMBL" id="PXX43145.1"/>
    </source>
</evidence>
<evidence type="ECO:0000313" key="3">
    <source>
        <dbReference type="Proteomes" id="UP000247792"/>
    </source>
</evidence>
<feature type="chain" id="PRO_5016396637" evidence="1">
    <location>
        <begin position="19"/>
        <end position="231"/>
    </location>
</feature>
<dbReference type="SUPFAM" id="SSF53850">
    <property type="entry name" value="Periplasmic binding protein-like II"/>
    <property type="match status" value="1"/>
</dbReference>